<name>A0A9W6LRN2_9HYPH</name>
<protein>
    <recommendedName>
        <fullName evidence="3">Metal-dependent HD superfamily phosphohydrolase</fullName>
    </recommendedName>
</protein>
<dbReference type="EMBL" id="BSEC01000001">
    <property type="protein sequence ID" value="GLI92795.1"/>
    <property type="molecule type" value="Genomic_DNA"/>
</dbReference>
<comment type="caution">
    <text evidence="1">The sequence shown here is derived from an EMBL/GenBank/DDBJ whole genome shotgun (WGS) entry which is preliminary data.</text>
</comment>
<organism evidence="1 2">
    <name type="scientific">Methylocystis echinoides</name>
    <dbReference type="NCBI Taxonomy" id="29468"/>
    <lineage>
        <taxon>Bacteria</taxon>
        <taxon>Pseudomonadati</taxon>
        <taxon>Pseudomonadota</taxon>
        <taxon>Alphaproteobacteria</taxon>
        <taxon>Hyphomicrobiales</taxon>
        <taxon>Methylocystaceae</taxon>
        <taxon>Methylocystis</taxon>
    </lineage>
</organism>
<evidence type="ECO:0008006" key="3">
    <source>
        <dbReference type="Google" id="ProtNLM"/>
    </source>
</evidence>
<dbReference type="SUPFAM" id="SSF109604">
    <property type="entry name" value="HD-domain/PDEase-like"/>
    <property type="match status" value="1"/>
</dbReference>
<dbReference type="PIRSF" id="PIRSF035170">
    <property type="entry name" value="HD_phosphohydro"/>
    <property type="match status" value="1"/>
</dbReference>
<proteinExistence type="predicted"/>
<gene>
    <name evidence="1" type="ORF">LMG27198_17870</name>
</gene>
<accession>A0A9W6LRN2</accession>
<dbReference type="Proteomes" id="UP001144323">
    <property type="component" value="Unassembled WGS sequence"/>
</dbReference>
<evidence type="ECO:0000313" key="2">
    <source>
        <dbReference type="Proteomes" id="UP001144323"/>
    </source>
</evidence>
<dbReference type="PANTHER" id="PTHR21174:SF0">
    <property type="entry name" value="HD PHOSPHOHYDROLASE FAMILY PROTEIN-RELATED"/>
    <property type="match status" value="1"/>
</dbReference>
<dbReference type="AlphaFoldDB" id="A0A9W6LRN2"/>
<evidence type="ECO:0000313" key="1">
    <source>
        <dbReference type="EMBL" id="GLI92795.1"/>
    </source>
</evidence>
<dbReference type="InterPro" id="IPR009218">
    <property type="entry name" value="HD_phosphohydro"/>
</dbReference>
<dbReference type="PANTHER" id="PTHR21174">
    <property type="match status" value="1"/>
</dbReference>
<sequence length="247" mass="28085">MESHEQVVSSATLACRAPYGSAMIDPIVQNFWSQIAGRHDSEAFAVLDAAYREPHRAYHGWGHIVDMLSKLDQLSALAVRPDLIAAAIFWHDSVYLTREPNGHPRTDPENVRDSVLLFERHSRFDAMEQAAIHDIIMATANHMKSKAKKEHYPGFSGDLDFFLDLDLSSLAVSWPVFEQNLENIRFEFHWAPEQDFYLGRTKMLESFLGGGDKLFRRPETRALWLAPARENLQRAASDLNQKMACSA</sequence>
<reference evidence="1" key="1">
    <citation type="journal article" date="2023" name="Int. J. Syst. Evol. Microbiol.">
        <title>Methylocystis iwaonis sp. nov., a type II methane-oxidizing bacterium from surface soil of a rice paddy field in Japan, and emended description of the genus Methylocystis (ex Whittenbury et al. 1970) Bowman et al. 1993.</title>
        <authorList>
            <person name="Kaise H."/>
            <person name="Sawadogo J.B."/>
            <person name="Alam M.S."/>
            <person name="Ueno C."/>
            <person name="Dianou D."/>
            <person name="Shinjo R."/>
            <person name="Asakawa S."/>
        </authorList>
    </citation>
    <scope>NUCLEOTIDE SEQUENCE</scope>
    <source>
        <strain evidence="1">LMG27198</strain>
    </source>
</reference>
<keyword evidence="2" id="KW-1185">Reference proteome</keyword>